<dbReference type="RefSeq" id="WP_142902214.1">
    <property type="nucleotide sequence ID" value="NZ_ML660087.1"/>
</dbReference>
<reference evidence="2 3" key="1">
    <citation type="submission" date="2019-06" db="EMBL/GenBank/DDBJ databases">
        <title>Whole genome sequence for Cellvibrionaceae sp. R142.</title>
        <authorList>
            <person name="Wang G."/>
        </authorList>
    </citation>
    <scope>NUCLEOTIDE SEQUENCE [LARGE SCALE GENOMIC DNA]</scope>
    <source>
        <strain evidence="2 3">R142</strain>
    </source>
</reference>
<proteinExistence type="predicted"/>
<name>A0A545U9B5_9GAMM</name>
<dbReference type="Proteomes" id="UP000319732">
    <property type="component" value="Unassembled WGS sequence"/>
</dbReference>
<dbReference type="EMBL" id="VHSG01000002">
    <property type="protein sequence ID" value="TQV86062.1"/>
    <property type="molecule type" value="Genomic_DNA"/>
</dbReference>
<feature type="compositionally biased region" description="Polar residues" evidence="1">
    <location>
        <begin position="1"/>
        <end position="14"/>
    </location>
</feature>
<evidence type="ECO:0000313" key="2">
    <source>
        <dbReference type="EMBL" id="TQV86062.1"/>
    </source>
</evidence>
<accession>A0A545U9B5</accession>
<evidence type="ECO:0000256" key="1">
    <source>
        <dbReference type="SAM" id="MobiDB-lite"/>
    </source>
</evidence>
<evidence type="ECO:0000313" key="3">
    <source>
        <dbReference type="Proteomes" id="UP000319732"/>
    </source>
</evidence>
<protein>
    <submittedName>
        <fullName evidence="2">Uncharacterized protein</fullName>
    </submittedName>
</protein>
<organism evidence="2 3">
    <name type="scientific">Exilibacterium tricleocarpae</name>
    <dbReference type="NCBI Taxonomy" id="2591008"/>
    <lineage>
        <taxon>Bacteria</taxon>
        <taxon>Pseudomonadati</taxon>
        <taxon>Pseudomonadota</taxon>
        <taxon>Gammaproteobacteria</taxon>
        <taxon>Cellvibrionales</taxon>
        <taxon>Cellvibrionaceae</taxon>
        <taxon>Exilibacterium</taxon>
    </lineage>
</organism>
<sequence>MKYESAQSELTESGLTRVPLTRAPLENTQSKDNQNTSSTRCSAASQTKQTKSAIKGLTGAIDHPDTAALPADTPVNAISLMNELIAETAPDVKSLIEELFREQRCK</sequence>
<dbReference type="AlphaFoldDB" id="A0A545U9B5"/>
<feature type="region of interest" description="Disordered" evidence="1">
    <location>
        <begin position="1"/>
        <end position="50"/>
    </location>
</feature>
<gene>
    <name evidence="2" type="ORF">FKG94_00435</name>
</gene>
<keyword evidence="3" id="KW-1185">Reference proteome</keyword>
<feature type="compositionally biased region" description="Polar residues" evidence="1">
    <location>
        <begin position="26"/>
        <end position="50"/>
    </location>
</feature>
<comment type="caution">
    <text evidence="2">The sequence shown here is derived from an EMBL/GenBank/DDBJ whole genome shotgun (WGS) entry which is preliminary data.</text>
</comment>